<dbReference type="Proteomes" id="UP000291343">
    <property type="component" value="Unassembled WGS sequence"/>
</dbReference>
<feature type="domain" description="C2H2-type" evidence="13">
    <location>
        <begin position="33"/>
        <end position="60"/>
    </location>
</feature>
<gene>
    <name evidence="14" type="ORF">LSTR_LSTR000965</name>
</gene>
<evidence type="ECO:0000256" key="6">
    <source>
        <dbReference type="ARBA" id="ARBA00022833"/>
    </source>
</evidence>
<sequence>MSFGLNYHEPKSRMLLQPRRGRFYDPHMRERRHVCSSCGKNYAQYSSLYTHRKYECGKSANFKCPYCPYKSKLKGNLKVHIRNQHAKFLNLPSTATATVSSAASAAGSQSEPSDSSSSLVPSSLPNEIDVHTFLMQNNELSMSVVQPSTDPLQ</sequence>
<dbReference type="STRING" id="195883.A0A482X0V1"/>
<dbReference type="InterPro" id="IPR036236">
    <property type="entry name" value="Znf_C2H2_sf"/>
</dbReference>
<comment type="caution">
    <text evidence="14">The sequence shown here is derived from an EMBL/GenBank/DDBJ whole genome shotgun (WGS) entry which is preliminary data.</text>
</comment>
<dbReference type="InParanoid" id="A0A482X0V1"/>
<evidence type="ECO:0000256" key="5">
    <source>
        <dbReference type="ARBA" id="ARBA00022771"/>
    </source>
</evidence>
<keyword evidence="5 11" id="KW-0863">Zinc-finger</keyword>
<dbReference type="SMART" id="SM00355">
    <property type="entry name" value="ZnF_C2H2"/>
    <property type="match status" value="2"/>
</dbReference>
<evidence type="ECO:0000256" key="10">
    <source>
        <dbReference type="ARBA" id="ARBA00023242"/>
    </source>
</evidence>
<dbReference type="OrthoDB" id="10004641at2759"/>
<dbReference type="GO" id="GO:0003677">
    <property type="term" value="F:DNA binding"/>
    <property type="evidence" value="ECO:0007669"/>
    <property type="project" value="UniProtKB-KW"/>
</dbReference>
<evidence type="ECO:0000256" key="11">
    <source>
        <dbReference type="PROSITE-ProRule" id="PRU00042"/>
    </source>
</evidence>
<keyword evidence="15" id="KW-1185">Reference proteome</keyword>
<keyword evidence="4" id="KW-0677">Repeat</keyword>
<evidence type="ECO:0000256" key="9">
    <source>
        <dbReference type="ARBA" id="ARBA00023163"/>
    </source>
</evidence>
<dbReference type="EMBL" id="QKKF02019844">
    <property type="protein sequence ID" value="RZF39444.1"/>
    <property type="molecule type" value="Genomic_DNA"/>
</dbReference>
<dbReference type="GO" id="GO:0005634">
    <property type="term" value="C:nucleus"/>
    <property type="evidence" value="ECO:0007669"/>
    <property type="project" value="UniProtKB-SubCell"/>
</dbReference>
<evidence type="ECO:0000256" key="12">
    <source>
        <dbReference type="SAM" id="MobiDB-lite"/>
    </source>
</evidence>
<keyword evidence="7" id="KW-0805">Transcription regulation</keyword>
<evidence type="ECO:0000313" key="15">
    <source>
        <dbReference type="Proteomes" id="UP000291343"/>
    </source>
</evidence>
<dbReference type="AlphaFoldDB" id="A0A482X0V1"/>
<keyword evidence="6" id="KW-0862">Zinc</keyword>
<dbReference type="Pfam" id="PF13909">
    <property type="entry name" value="zf-H2C2_5"/>
    <property type="match status" value="1"/>
</dbReference>
<keyword evidence="3" id="KW-0479">Metal-binding</keyword>
<comment type="similarity">
    <text evidence="2">Belongs to the krueppel C2H2-type zinc-finger protein family.</text>
</comment>
<comment type="subcellular location">
    <subcellularLocation>
        <location evidence="1">Nucleus</location>
    </subcellularLocation>
</comment>
<evidence type="ECO:0000256" key="3">
    <source>
        <dbReference type="ARBA" id="ARBA00022723"/>
    </source>
</evidence>
<evidence type="ECO:0000313" key="14">
    <source>
        <dbReference type="EMBL" id="RZF39444.1"/>
    </source>
</evidence>
<dbReference type="SMR" id="A0A482X0V1"/>
<evidence type="ECO:0000259" key="13">
    <source>
        <dbReference type="PROSITE" id="PS50157"/>
    </source>
</evidence>
<dbReference type="SUPFAM" id="SSF57667">
    <property type="entry name" value="beta-beta-alpha zinc fingers"/>
    <property type="match status" value="1"/>
</dbReference>
<dbReference type="Pfam" id="PF00096">
    <property type="entry name" value="zf-C2H2"/>
    <property type="match status" value="1"/>
</dbReference>
<evidence type="ECO:0000256" key="4">
    <source>
        <dbReference type="ARBA" id="ARBA00022737"/>
    </source>
</evidence>
<dbReference type="GO" id="GO:0008270">
    <property type="term" value="F:zinc ion binding"/>
    <property type="evidence" value="ECO:0007669"/>
    <property type="project" value="UniProtKB-KW"/>
</dbReference>
<name>A0A482X0V1_LAOST</name>
<dbReference type="PROSITE" id="PS50157">
    <property type="entry name" value="ZINC_FINGER_C2H2_2"/>
    <property type="match status" value="1"/>
</dbReference>
<proteinExistence type="inferred from homology"/>
<dbReference type="FunFam" id="3.30.160.60:FF:000075">
    <property type="entry name" value="Putative zinc finger protein 536"/>
    <property type="match status" value="1"/>
</dbReference>
<keyword evidence="9" id="KW-0804">Transcription</keyword>
<dbReference type="InterPro" id="IPR013087">
    <property type="entry name" value="Znf_C2H2_type"/>
</dbReference>
<feature type="region of interest" description="Disordered" evidence="12">
    <location>
        <begin position="101"/>
        <end position="122"/>
    </location>
</feature>
<keyword evidence="8" id="KW-0238">DNA-binding</keyword>
<keyword evidence="10" id="KW-0539">Nucleus</keyword>
<evidence type="ECO:0000256" key="1">
    <source>
        <dbReference type="ARBA" id="ARBA00004123"/>
    </source>
</evidence>
<organism evidence="14 15">
    <name type="scientific">Laodelphax striatellus</name>
    <name type="common">Small brown planthopper</name>
    <name type="synonym">Delphax striatella</name>
    <dbReference type="NCBI Taxonomy" id="195883"/>
    <lineage>
        <taxon>Eukaryota</taxon>
        <taxon>Metazoa</taxon>
        <taxon>Ecdysozoa</taxon>
        <taxon>Arthropoda</taxon>
        <taxon>Hexapoda</taxon>
        <taxon>Insecta</taxon>
        <taxon>Pterygota</taxon>
        <taxon>Neoptera</taxon>
        <taxon>Paraneoptera</taxon>
        <taxon>Hemiptera</taxon>
        <taxon>Auchenorrhyncha</taxon>
        <taxon>Fulgoroidea</taxon>
        <taxon>Delphacidae</taxon>
        <taxon>Criomorphinae</taxon>
        <taxon>Laodelphax</taxon>
    </lineage>
</organism>
<evidence type="ECO:0000256" key="2">
    <source>
        <dbReference type="ARBA" id="ARBA00006991"/>
    </source>
</evidence>
<protein>
    <recommendedName>
        <fullName evidence="13">C2H2-type domain-containing protein</fullName>
    </recommendedName>
</protein>
<evidence type="ECO:0000256" key="7">
    <source>
        <dbReference type="ARBA" id="ARBA00023015"/>
    </source>
</evidence>
<evidence type="ECO:0000256" key="8">
    <source>
        <dbReference type="ARBA" id="ARBA00023125"/>
    </source>
</evidence>
<accession>A0A482X0V1</accession>
<dbReference type="Gene3D" id="3.30.160.60">
    <property type="entry name" value="Classic Zinc Finger"/>
    <property type="match status" value="1"/>
</dbReference>
<reference evidence="14 15" key="1">
    <citation type="journal article" date="2017" name="Gigascience">
        <title>Genome sequence of the small brown planthopper, Laodelphax striatellus.</title>
        <authorList>
            <person name="Zhu J."/>
            <person name="Jiang F."/>
            <person name="Wang X."/>
            <person name="Yang P."/>
            <person name="Bao Y."/>
            <person name="Zhao W."/>
            <person name="Wang W."/>
            <person name="Lu H."/>
            <person name="Wang Q."/>
            <person name="Cui N."/>
            <person name="Li J."/>
            <person name="Chen X."/>
            <person name="Luo L."/>
            <person name="Yu J."/>
            <person name="Kang L."/>
            <person name="Cui F."/>
        </authorList>
    </citation>
    <scope>NUCLEOTIDE SEQUENCE [LARGE SCALE GENOMIC DNA]</scope>
    <source>
        <strain evidence="14">Lst14</strain>
    </source>
</reference>